<feature type="non-terminal residue" evidence="7">
    <location>
        <position position="1"/>
    </location>
</feature>
<organism evidence="7 8">
    <name type="scientific">Pristionchus entomophagus</name>
    <dbReference type="NCBI Taxonomy" id="358040"/>
    <lineage>
        <taxon>Eukaryota</taxon>
        <taxon>Metazoa</taxon>
        <taxon>Ecdysozoa</taxon>
        <taxon>Nematoda</taxon>
        <taxon>Chromadorea</taxon>
        <taxon>Rhabditida</taxon>
        <taxon>Rhabditina</taxon>
        <taxon>Diplogasteromorpha</taxon>
        <taxon>Diplogasteroidea</taxon>
        <taxon>Neodiplogasteridae</taxon>
        <taxon>Pristionchus</taxon>
    </lineage>
</organism>
<dbReference type="SUPFAM" id="SSF55120">
    <property type="entry name" value="Pseudouridine synthase"/>
    <property type="match status" value="1"/>
</dbReference>
<dbReference type="GO" id="GO:0005634">
    <property type="term" value="C:nucleus"/>
    <property type="evidence" value="ECO:0007669"/>
    <property type="project" value="TreeGrafter"/>
</dbReference>
<keyword evidence="3 4" id="KW-0413">Isomerase</keyword>
<evidence type="ECO:0000256" key="1">
    <source>
        <dbReference type="ARBA" id="ARBA00009375"/>
    </source>
</evidence>
<evidence type="ECO:0000256" key="5">
    <source>
        <dbReference type="SAM" id="MobiDB-lite"/>
    </source>
</evidence>
<reference evidence="7" key="1">
    <citation type="submission" date="2023-10" db="EMBL/GenBank/DDBJ databases">
        <title>Genome assembly of Pristionchus species.</title>
        <authorList>
            <person name="Yoshida K."/>
            <person name="Sommer R.J."/>
        </authorList>
    </citation>
    <scope>NUCLEOTIDE SEQUENCE</scope>
    <source>
        <strain evidence="7">RS0144</strain>
    </source>
</reference>
<sequence>FQNTGMKRKHDSVNGDDGETKKLKQLRPFDFSAHPKRKIALRFFYYGWKFDGLVQQKDTENTVEKHLLDALLKTRLIENPEECDMSRCGRTDKGVSAFKQVAALVVRSSTIDDQSFWAPETSDETKQKYKQGDELPYLKMLNGVLPSSIRVTAWAKVPLSFSARHACNSRIYKYALPRASYDLEKLRAAAKLLEGRHDFRNFCQIDMNAARVEMSYEREILSVTVDEIAPSSPPSRYDLLELTVIGTGFLWHQIRFLVGVLHEIGHGREEVELISRMLCPTTTPRRPVYNMAVDSPLCLFDCRFEREGQEVKWMRAEGKVFDKNLIHMQKEWAEAATRARLLSNMMNALCEEAREGGEEVDEDIGLREFVQDKSQSGDYIPFSKRKTCDSLEEKAEKLREKKRMKE</sequence>
<dbReference type="Pfam" id="PF01416">
    <property type="entry name" value="PseudoU_synth_1"/>
    <property type="match status" value="1"/>
</dbReference>
<dbReference type="FunFam" id="3.30.70.580:FF:000007">
    <property type="entry name" value="tRNA pseudouridine synthase"/>
    <property type="match status" value="1"/>
</dbReference>
<dbReference type="InterPro" id="IPR020095">
    <property type="entry name" value="PsdUridine_synth_TruA_C"/>
</dbReference>
<dbReference type="InterPro" id="IPR020103">
    <property type="entry name" value="PsdUridine_synth_cat_dom_sf"/>
</dbReference>
<evidence type="ECO:0000256" key="2">
    <source>
        <dbReference type="ARBA" id="ARBA00022694"/>
    </source>
</evidence>
<dbReference type="Gene3D" id="3.30.70.660">
    <property type="entry name" value="Pseudouridine synthase I, catalytic domain, C-terminal subdomain"/>
    <property type="match status" value="1"/>
</dbReference>
<proteinExistence type="inferred from homology"/>
<comment type="caution">
    <text evidence="7">The sequence shown here is derived from an EMBL/GenBank/DDBJ whole genome shotgun (WGS) entry which is preliminary data.</text>
</comment>
<dbReference type="InterPro" id="IPR020097">
    <property type="entry name" value="PsdUridine_synth_TruA_a/b_dom"/>
</dbReference>
<dbReference type="Gene3D" id="3.30.70.580">
    <property type="entry name" value="Pseudouridine synthase I, catalytic domain, N-terminal subdomain"/>
    <property type="match status" value="1"/>
</dbReference>
<dbReference type="PANTHER" id="PTHR11142:SF5">
    <property type="entry name" value="TRNA PSEUDOURIDINE(38_39) SYNTHASE"/>
    <property type="match status" value="1"/>
</dbReference>
<evidence type="ECO:0000313" key="8">
    <source>
        <dbReference type="Proteomes" id="UP001432027"/>
    </source>
</evidence>
<dbReference type="EMBL" id="BTSX01000002">
    <property type="protein sequence ID" value="GMS82783.1"/>
    <property type="molecule type" value="Genomic_DNA"/>
</dbReference>
<feature type="region of interest" description="Disordered" evidence="5">
    <location>
        <begin position="1"/>
        <end position="20"/>
    </location>
</feature>
<dbReference type="HAMAP" id="MF_00171">
    <property type="entry name" value="TruA"/>
    <property type="match status" value="1"/>
</dbReference>
<dbReference type="PANTHER" id="PTHR11142">
    <property type="entry name" value="PSEUDOURIDYLATE SYNTHASE"/>
    <property type="match status" value="1"/>
</dbReference>
<name>A0AAV5SQ87_9BILA</name>
<dbReference type="GO" id="GO:0003723">
    <property type="term" value="F:RNA binding"/>
    <property type="evidence" value="ECO:0007669"/>
    <property type="project" value="InterPro"/>
</dbReference>
<keyword evidence="8" id="KW-1185">Reference proteome</keyword>
<comment type="catalytic activity">
    <reaction evidence="4">
        <text>uridine(38/39/40) in tRNA = pseudouridine(38/39/40) in tRNA</text>
        <dbReference type="Rhea" id="RHEA:22376"/>
        <dbReference type="Rhea" id="RHEA-COMP:10085"/>
        <dbReference type="Rhea" id="RHEA-COMP:10087"/>
        <dbReference type="ChEBI" id="CHEBI:65314"/>
        <dbReference type="ChEBI" id="CHEBI:65315"/>
        <dbReference type="EC" id="5.4.99.12"/>
    </reaction>
</comment>
<dbReference type="AlphaFoldDB" id="A0AAV5SQ87"/>
<evidence type="ECO:0000256" key="3">
    <source>
        <dbReference type="ARBA" id="ARBA00023235"/>
    </source>
</evidence>
<dbReference type="InterPro" id="IPR020094">
    <property type="entry name" value="TruA/RsuA/RluB/E/F_N"/>
</dbReference>
<evidence type="ECO:0000256" key="4">
    <source>
        <dbReference type="RuleBase" id="RU003792"/>
    </source>
</evidence>
<feature type="compositionally biased region" description="Basic residues" evidence="5">
    <location>
        <begin position="1"/>
        <end position="10"/>
    </location>
</feature>
<dbReference type="GO" id="GO:0031119">
    <property type="term" value="P:tRNA pseudouridine synthesis"/>
    <property type="evidence" value="ECO:0007669"/>
    <property type="project" value="TreeGrafter"/>
</dbReference>
<dbReference type="InterPro" id="IPR001406">
    <property type="entry name" value="PsdUridine_synth_TruA"/>
</dbReference>
<dbReference type="NCBIfam" id="TIGR00071">
    <property type="entry name" value="hisT_truA"/>
    <property type="match status" value="1"/>
</dbReference>
<feature type="domain" description="Pseudouridine synthase I TruA alpha/beta" evidence="6">
    <location>
        <begin position="189"/>
        <end position="305"/>
    </location>
</feature>
<dbReference type="EC" id="5.4.99.12" evidence="4"/>
<gene>
    <name evidence="7" type="ORF">PENTCL1PPCAC_4958</name>
</gene>
<evidence type="ECO:0000313" key="7">
    <source>
        <dbReference type="EMBL" id="GMS82783.1"/>
    </source>
</evidence>
<keyword evidence="2 4" id="KW-0819">tRNA processing</keyword>
<dbReference type="GO" id="GO:0160147">
    <property type="term" value="F:tRNA pseudouridine(38-40) synthase activity"/>
    <property type="evidence" value="ECO:0007669"/>
    <property type="project" value="UniProtKB-EC"/>
</dbReference>
<evidence type="ECO:0000259" key="6">
    <source>
        <dbReference type="Pfam" id="PF01416"/>
    </source>
</evidence>
<dbReference type="GO" id="GO:1990481">
    <property type="term" value="P:mRNA pseudouridine synthesis"/>
    <property type="evidence" value="ECO:0007669"/>
    <property type="project" value="TreeGrafter"/>
</dbReference>
<dbReference type="Proteomes" id="UP001432027">
    <property type="component" value="Unassembled WGS sequence"/>
</dbReference>
<comment type="similarity">
    <text evidence="1 4">Belongs to the tRNA pseudouridine synthase TruA family.</text>
</comment>
<dbReference type="GO" id="GO:0005737">
    <property type="term" value="C:cytoplasm"/>
    <property type="evidence" value="ECO:0007669"/>
    <property type="project" value="TreeGrafter"/>
</dbReference>
<accession>A0AAV5SQ87</accession>
<protein>
    <recommendedName>
        <fullName evidence="4">tRNA pseudouridine synthase</fullName>
        <ecNumber evidence="4">5.4.99.12</ecNumber>
    </recommendedName>
</protein>